<accession>X0W5N4</accession>
<dbReference type="AlphaFoldDB" id="X0W5N4"/>
<dbReference type="Gene3D" id="2.60.120.10">
    <property type="entry name" value="Jelly Rolls"/>
    <property type="match status" value="1"/>
</dbReference>
<gene>
    <name evidence="1" type="ORF">S01H1_36866</name>
</gene>
<organism evidence="1">
    <name type="scientific">marine sediment metagenome</name>
    <dbReference type="NCBI Taxonomy" id="412755"/>
    <lineage>
        <taxon>unclassified sequences</taxon>
        <taxon>metagenomes</taxon>
        <taxon>ecological metagenomes</taxon>
    </lineage>
</organism>
<dbReference type="SUPFAM" id="SSF51182">
    <property type="entry name" value="RmlC-like cupins"/>
    <property type="match status" value="1"/>
</dbReference>
<dbReference type="PANTHER" id="PTHR21047:SF2">
    <property type="entry name" value="THYMIDINE DIPHOSPHO-4-KETO-RHAMNOSE 3,5-EPIMERASE"/>
    <property type="match status" value="1"/>
</dbReference>
<comment type="caution">
    <text evidence="1">The sequence shown here is derived from an EMBL/GenBank/DDBJ whole genome shotgun (WGS) entry which is preliminary data.</text>
</comment>
<dbReference type="GO" id="GO:0008830">
    <property type="term" value="F:dTDP-4-dehydrorhamnose 3,5-epimerase activity"/>
    <property type="evidence" value="ECO:0007669"/>
    <property type="project" value="InterPro"/>
</dbReference>
<proteinExistence type="predicted"/>
<evidence type="ECO:0000313" key="1">
    <source>
        <dbReference type="EMBL" id="GAG07976.1"/>
    </source>
</evidence>
<dbReference type="InterPro" id="IPR000888">
    <property type="entry name" value="RmlC-like"/>
</dbReference>
<feature type="non-terminal residue" evidence="1">
    <location>
        <position position="1"/>
    </location>
</feature>
<dbReference type="GO" id="GO:0000271">
    <property type="term" value="P:polysaccharide biosynthetic process"/>
    <property type="evidence" value="ECO:0007669"/>
    <property type="project" value="TreeGrafter"/>
</dbReference>
<dbReference type="EMBL" id="BARS01023132">
    <property type="protein sequence ID" value="GAG07976.1"/>
    <property type="molecule type" value="Genomic_DNA"/>
</dbReference>
<dbReference type="GO" id="GO:0005829">
    <property type="term" value="C:cytosol"/>
    <property type="evidence" value="ECO:0007669"/>
    <property type="project" value="TreeGrafter"/>
</dbReference>
<dbReference type="PANTHER" id="PTHR21047">
    <property type="entry name" value="DTDP-6-DEOXY-D-GLUCOSE-3,5 EPIMERASE"/>
    <property type="match status" value="1"/>
</dbReference>
<name>X0W5N4_9ZZZZ</name>
<reference evidence="1" key="1">
    <citation type="journal article" date="2014" name="Front. Microbiol.">
        <title>High frequency of phylogenetically diverse reductive dehalogenase-homologous genes in deep subseafloor sedimentary metagenomes.</title>
        <authorList>
            <person name="Kawai M."/>
            <person name="Futagami T."/>
            <person name="Toyoda A."/>
            <person name="Takaki Y."/>
            <person name="Nishi S."/>
            <person name="Hori S."/>
            <person name="Arai W."/>
            <person name="Tsubouchi T."/>
            <person name="Morono Y."/>
            <person name="Uchiyama I."/>
            <person name="Ito T."/>
            <person name="Fujiyama A."/>
            <person name="Inagaki F."/>
            <person name="Takami H."/>
        </authorList>
    </citation>
    <scope>NUCLEOTIDE SEQUENCE</scope>
    <source>
        <strain evidence="1">Expedition CK06-06</strain>
    </source>
</reference>
<dbReference type="Pfam" id="PF00908">
    <property type="entry name" value="dTDP_sugar_isom"/>
    <property type="match status" value="1"/>
</dbReference>
<evidence type="ECO:0008006" key="2">
    <source>
        <dbReference type="Google" id="ProtNLM"/>
    </source>
</evidence>
<dbReference type="InterPro" id="IPR014710">
    <property type="entry name" value="RmlC-like_jellyroll"/>
</dbReference>
<protein>
    <recommendedName>
        <fullName evidence="2">dTDP-4-dehydrorhamnose 3,5-epimerase</fullName>
    </recommendedName>
</protein>
<dbReference type="InterPro" id="IPR011051">
    <property type="entry name" value="RmlC_Cupin_sf"/>
</dbReference>
<sequence>SETFGKWTSVVVSAKKKNMLYIPRGCAPGMCTLTDNCNLVYKVDNYYSPKNEDVIKWNDPDIGIEWPIKEPNVISDRDSKGQSLKDFIEKYGGIEC</sequence>